<dbReference type="EMBL" id="AYTS01000002">
    <property type="protein sequence ID" value="OOP58033.1"/>
    <property type="molecule type" value="Genomic_DNA"/>
</dbReference>
<feature type="transmembrane region" description="Helical" evidence="1">
    <location>
        <begin position="70"/>
        <end position="96"/>
    </location>
</feature>
<protein>
    <recommendedName>
        <fullName evidence="4">SoxR reducing system RseC family protein</fullName>
    </recommendedName>
</protein>
<name>A0A1V4AY42_9BACT</name>
<proteinExistence type="predicted"/>
<dbReference type="Pfam" id="PF04246">
    <property type="entry name" value="RseC_MucC"/>
    <property type="match status" value="1"/>
</dbReference>
<evidence type="ECO:0000313" key="3">
    <source>
        <dbReference type="Proteomes" id="UP000189681"/>
    </source>
</evidence>
<dbReference type="AlphaFoldDB" id="A0A1V4AY42"/>
<evidence type="ECO:0000313" key="2">
    <source>
        <dbReference type="EMBL" id="OOP58033.1"/>
    </source>
</evidence>
<gene>
    <name evidence="2" type="ORF">AYP45_00135</name>
</gene>
<dbReference type="STRING" id="1004156.AYP45_00135"/>
<comment type="caution">
    <text evidence="2">The sequence shown here is derived from an EMBL/GenBank/DDBJ whole genome shotgun (WGS) entry which is preliminary data.</text>
</comment>
<keyword evidence="1" id="KW-0812">Transmembrane</keyword>
<evidence type="ECO:0008006" key="4">
    <source>
        <dbReference type="Google" id="ProtNLM"/>
    </source>
</evidence>
<keyword evidence="1" id="KW-0472">Membrane</keyword>
<organism evidence="2 3">
    <name type="scientific">Candidatus Brocadia carolinensis</name>
    <dbReference type="NCBI Taxonomy" id="1004156"/>
    <lineage>
        <taxon>Bacteria</taxon>
        <taxon>Pseudomonadati</taxon>
        <taxon>Planctomycetota</taxon>
        <taxon>Candidatus Brocadiia</taxon>
        <taxon>Candidatus Brocadiales</taxon>
        <taxon>Candidatus Brocadiaceae</taxon>
        <taxon>Candidatus Brocadia</taxon>
    </lineage>
</organism>
<dbReference type="Proteomes" id="UP000189681">
    <property type="component" value="Unassembled WGS sequence"/>
</dbReference>
<keyword evidence="1" id="KW-1133">Transmembrane helix</keyword>
<feature type="transmembrane region" description="Helical" evidence="1">
    <location>
        <begin position="102"/>
        <end position="118"/>
    </location>
</feature>
<accession>A0A1V4AY42</accession>
<evidence type="ECO:0000256" key="1">
    <source>
        <dbReference type="SAM" id="Phobius"/>
    </source>
</evidence>
<reference evidence="2 3" key="1">
    <citation type="journal article" date="2017" name="Water Res.">
        <title>Discovery and metagenomic analysis of an anammox bacterial enrichment related to Candidatus "Brocadia caroliniensis" in a full-scale glycerol-fed nitritation-denitritation separate centrate treatment process.</title>
        <authorList>
            <person name="Park H."/>
            <person name="Brotto A.C."/>
            <person name="van Loosdrecht M.C."/>
            <person name="Chandran K."/>
        </authorList>
    </citation>
    <scope>NUCLEOTIDE SEQUENCE [LARGE SCALE GENOMIC DNA]</scope>
    <source>
        <strain evidence="2">26THWARD</strain>
    </source>
</reference>
<sequence length="135" mass="14927">MQIRGKILSISCNVAEVCIIRENTACESCSACPKKMGIRDIITVAAINGIRIGQEVVLRETRNWFIKNKIVVALLAFVLGIILTELISTIVSFGAYRTEFDLLGGGLITIIIMMVLRIKRPRYLFKIALAEGGKD</sequence>